<organism evidence="2 3">
    <name type="scientific">Piloderma croceum (strain F 1598)</name>
    <dbReference type="NCBI Taxonomy" id="765440"/>
    <lineage>
        <taxon>Eukaryota</taxon>
        <taxon>Fungi</taxon>
        <taxon>Dikarya</taxon>
        <taxon>Basidiomycota</taxon>
        <taxon>Agaricomycotina</taxon>
        <taxon>Agaricomycetes</taxon>
        <taxon>Agaricomycetidae</taxon>
        <taxon>Atheliales</taxon>
        <taxon>Atheliaceae</taxon>
        <taxon>Piloderma</taxon>
    </lineage>
</organism>
<dbReference type="InParanoid" id="A0A0C3BPJ6"/>
<keyword evidence="3" id="KW-1185">Reference proteome</keyword>
<dbReference type="Proteomes" id="UP000054166">
    <property type="component" value="Unassembled WGS sequence"/>
</dbReference>
<evidence type="ECO:0000313" key="2">
    <source>
        <dbReference type="EMBL" id="KIM79212.1"/>
    </source>
</evidence>
<dbReference type="AlphaFoldDB" id="A0A0C3BPJ6"/>
<accession>A0A0C3BPJ6</accession>
<dbReference type="EMBL" id="KN833011">
    <property type="protein sequence ID" value="KIM79212.1"/>
    <property type="molecule type" value="Genomic_DNA"/>
</dbReference>
<gene>
    <name evidence="2" type="ORF">PILCRDRAFT_792425</name>
</gene>
<reference evidence="2 3" key="1">
    <citation type="submission" date="2014-04" db="EMBL/GenBank/DDBJ databases">
        <authorList>
            <consortium name="DOE Joint Genome Institute"/>
            <person name="Kuo A."/>
            <person name="Tarkka M."/>
            <person name="Buscot F."/>
            <person name="Kohler A."/>
            <person name="Nagy L.G."/>
            <person name="Floudas D."/>
            <person name="Copeland A."/>
            <person name="Barry K.W."/>
            <person name="Cichocki N."/>
            <person name="Veneault-Fourrey C."/>
            <person name="LaButti K."/>
            <person name="Lindquist E.A."/>
            <person name="Lipzen A."/>
            <person name="Lundell T."/>
            <person name="Morin E."/>
            <person name="Murat C."/>
            <person name="Sun H."/>
            <person name="Tunlid A."/>
            <person name="Henrissat B."/>
            <person name="Grigoriev I.V."/>
            <person name="Hibbett D.S."/>
            <person name="Martin F."/>
            <person name="Nordberg H.P."/>
            <person name="Cantor M.N."/>
            <person name="Hua S.X."/>
        </authorList>
    </citation>
    <scope>NUCLEOTIDE SEQUENCE [LARGE SCALE GENOMIC DNA]</scope>
    <source>
        <strain evidence="2 3">F 1598</strain>
    </source>
</reference>
<proteinExistence type="predicted"/>
<evidence type="ECO:0000256" key="1">
    <source>
        <dbReference type="SAM" id="MobiDB-lite"/>
    </source>
</evidence>
<feature type="compositionally biased region" description="Polar residues" evidence="1">
    <location>
        <begin position="1"/>
        <end position="12"/>
    </location>
</feature>
<dbReference type="HOGENOM" id="CLU_869089_0_0_1"/>
<name>A0A0C3BPJ6_PILCF</name>
<feature type="region of interest" description="Disordered" evidence="1">
    <location>
        <begin position="1"/>
        <end position="23"/>
    </location>
</feature>
<sequence>MTLSNLSGLTSHQHVDKLPQRTPGVERSYGDYEEVGGLRMRVWVQVWMGRRVDLVLQIYSSGHTRFRDHAAGCYSKIEGAGSAEKVAELMFDETRSAVHLRPPSNRRLNSKITDVWGVGWLYYSDMSGTDQYVYFLKDSSSFTKAIDVDGSTMDYLISGVEEIQSHSETSSTCINVSTCNTAKSDSQHYREPEPPISRATAMRPLMLGNWMFYVVVDLTKPAASSVPAPDTNVKRDTRRIGLFMPIAPEAFTGVDKEFGLEKTFGYSGFVASPPPMLGMRCSLQFTSMSPTAPSFSNWSASKTAVILPGRQTVWGKRLTL</sequence>
<evidence type="ECO:0000313" key="3">
    <source>
        <dbReference type="Proteomes" id="UP000054166"/>
    </source>
</evidence>
<protein>
    <submittedName>
        <fullName evidence="2">Uncharacterized protein</fullName>
    </submittedName>
</protein>
<reference evidence="3" key="2">
    <citation type="submission" date="2015-01" db="EMBL/GenBank/DDBJ databases">
        <title>Evolutionary Origins and Diversification of the Mycorrhizal Mutualists.</title>
        <authorList>
            <consortium name="DOE Joint Genome Institute"/>
            <consortium name="Mycorrhizal Genomics Consortium"/>
            <person name="Kohler A."/>
            <person name="Kuo A."/>
            <person name="Nagy L.G."/>
            <person name="Floudas D."/>
            <person name="Copeland A."/>
            <person name="Barry K.W."/>
            <person name="Cichocki N."/>
            <person name="Veneault-Fourrey C."/>
            <person name="LaButti K."/>
            <person name="Lindquist E.A."/>
            <person name="Lipzen A."/>
            <person name="Lundell T."/>
            <person name="Morin E."/>
            <person name="Murat C."/>
            <person name="Riley R."/>
            <person name="Ohm R."/>
            <person name="Sun H."/>
            <person name="Tunlid A."/>
            <person name="Henrissat B."/>
            <person name="Grigoriev I.V."/>
            <person name="Hibbett D.S."/>
            <person name="Martin F."/>
        </authorList>
    </citation>
    <scope>NUCLEOTIDE SEQUENCE [LARGE SCALE GENOMIC DNA]</scope>
    <source>
        <strain evidence="3">F 1598</strain>
    </source>
</reference>